<comment type="similarity">
    <text evidence="2">Belongs to the TAF11 family.</text>
</comment>
<evidence type="ECO:0000256" key="5">
    <source>
        <dbReference type="ARBA" id="ARBA00023242"/>
    </source>
</evidence>
<dbReference type="Gene3D" id="1.10.20.10">
    <property type="entry name" value="Histone, subunit A"/>
    <property type="match status" value="1"/>
</dbReference>
<evidence type="ECO:0000256" key="1">
    <source>
        <dbReference type="ARBA" id="ARBA00004123"/>
    </source>
</evidence>
<evidence type="ECO:0000256" key="2">
    <source>
        <dbReference type="ARBA" id="ARBA00009788"/>
    </source>
</evidence>
<reference evidence="10" key="1">
    <citation type="journal article" date="2015" name="J. Biotechnol.">
        <title>The structure of the Cyberlindnera jadinii genome and its relation to Candida utilis analyzed by the occurrence of single nucleotide polymorphisms.</title>
        <authorList>
            <person name="Rupp O."/>
            <person name="Brinkrolf K."/>
            <person name="Buerth C."/>
            <person name="Kunigo M."/>
            <person name="Schneider J."/>
            <person name="Jaenicke S."/>
            <person name="Goesmann A."/>
            <person name="Puehler A."/>
            <person name="Jaeger K.-E."/>
            <person name="Ernst J.F."/>
        </authorList>
    </citation>
    <scope>NUCLEOTIDE SEQUENCE [LARGE SCALE GENOMIC DNA]</scope>
    <source>
        <strain evidence="10">ATCC 18201 / CBS 1600 / BCRC 20928 / JCM 3617 / NBRC 0987 / NRRL Y-1542</strain>
    </source>
</reference>
<dbReference type="PANTHER" id="PTHR13218:SF8">
    <property type="entry name" value="TRANSCRIPTION INITIATION FACTOR TFIID SUBUNIT 11"/>
    <property type="match status" value="1"/>
</dbReference>
<dbReference type="InterPro" id="IPR045127">
    <property type="entry name" value="TAF11-like"/>
</dbReference>
<dbReference type="Pfam" id="PF04719">
    <property type="entry name" value="TAFII28"/>
    <property type="match status" value="1"/>
</dbReference>
<proteinExistence type="inferred from homology"/>
<evidence type="ECO:0000256" key="4">
    <source>
        <dbReference type="ARBA" id="ARBA00023163"/>
    </source>
</evidence>
<keyword evidence="3" id="KW-0805">Transcription regulation</keyword>
<dbReference type="GO" id="GO:0016251">
    <property type="term" value="F:RNA polymerase II general transcription initiation factor activity"/>
    <property type="evidence" value="ECO:0007669"/>
    <property type="project" value="TreeGrafter"/>
</dbReference>
<feature type="region of interest" description="Disordered" evidence="7">
    <location>
        <begin position="1"/>
        <end position="22"/>
    </location>
</feature>
<dbReference type="GO" id="GO:0051123">
    <property type="term" value="P:RNA polymerase II preinitiation complex assembly"/>
    <property type="evidence" value="ECO:0007669"/>
    <property type="project" value="InterPro"/>
</dbReference>
<feature type="coiled-coil region" evidence="6">
    <location>
        <begin position="144"/>
        <end position="194"/>
    </location>
</feature>
<protein>
    <recommendedName>
        <fullName evidence="8">TAFII28-like protein domain-containing protein</fullName>
    </recommendedName>
</protein>
<dbReference type="GO" id="GO:0005669">
    <property type="term" value="C:transcription factor TFIID complex"/>
    <property type="evidence" value="ECO:0007669"/>
    <property type="project" value="InterPro"/>
</dbReference>
<organism evidence="9 10">
    <name type="scientific">Cyberlindnera jadinii (strain ATCC 18201 / CBS 1600 / BCRC 20928 / JCM 3617 / NBRC 0987 / NRRL Y-1542)</name>
    <name type="common">Torula yeast</name>
    <name type="synonym">Candida utilis</name>
    <dbReference type="NCBI Taxonomy" id="983966"/>
    <lineage>
        <taxon>Eukaryota</taxon>
        <taxon>Fungi</taxon>
        <taxon>Dikarya</taxon>
        <taxon>Ascomycota</taxon>
        <taxon>Saccharomycotina</taxon>
        <taxon>Saccharomycetes</taxon>
        <taxon>Phaffomycetales</taxon>
        <taxon>Phaffomycetaceae</taxon>
        <taxon>Cyberlindnera</taxon>
    </lineage>
</organism>
<feature type="domain" description="TAFII28-like protein" evidence="8">
    <location>
        <begin position="74"/>
        <end position="146"/>
    </location>
</feature>
<evidence type="ECO:0000313" key="10">
    <source>
        <dbReference type="Proteomes" id="UP000038830"/>
    </source>
</evidence>
<keyword evidence="4" id="KW-0804">Transcription</keyword>
<accession>A0A0H5CB29</accession>
<dbReference type="EMBL" id="CDQK01000001">
    <property type="protein sequence ID" value="CEP21194.1"/>
    <property type="molecule type" value="Genomic_DNA"/>
</dbReference>
<evidence type="ECO:0000313" key="9">
    <source>
        <dbReference type="EMBL" id="CEP21194.1"/>
    </source>
</evidence>
<dbReference type="PANTHER" id="PTHR13218">
    <property type="entry name" value="TRANSCRIPTION INITIATION FACTOR TFIID SUBUNIT 11-RELATED"/>
    <property type="match status" value="1"/>
</dbReference>
<dbReference type="Proteomes" id="UP000038830">
    <property type="component" value="Unassembled WGS sequence"/>
</dbReference>
<dbReference type="InterPro" id="IPR009072">
    <property type="entry name" value="Histone-fold"/>
</dbReference>
<dbReference type="CDD" id="cd08048">
    <property type="entry name" value="HFD_TAF11"/>
    <property type="match status" value="1"/>
</dbReference>
<keyword evidence="6" id="KW-0175">Coiled coil</keyword>
<evidence type="ECO:0000256" key="6">
    <source>
        <dbReference type="SAM" id="Coils"/>
    </source>
</evidence>
<gene>
    <name evidence="9" type="ORF">BN1211_1230</name>
</gene>
<evidence type="ECO:0000256" key="7">
    <source>
        <dbReference type="SAM" id="MobiDB-lite"/>
    </source>
</evidence>
<dbReference type="InterPro" id="IPR006809">
    <property type="entry name" value="TAFII28_dom"/>
</dbReference>
<evidence type="ECO:0000259" key="8">
    <source>
        <dbReference type="Pfam" id="PF04719"/>
    </source>
</evidence>
<keyword evidence="5" id="KW-0539">Nucleus</keyword>
<sequence>MPEEDDLDLSDVPMDESENDSDFSEIIEEEAEQLLSLIFGNIDQTTKVSINDDGGPLEQQEPEEELDKEERTRLLMDHLSPDQMSRYEFLKRSSLTRGHLRKLAYSVLNQSVSPNVAIILGGVGKLFIGEIVEKAREVKLRMDKAALLIKLNEKRELLDELHKQNSLLNDEEENKDVQDKINTIKQELKKLDLRKVQMDGPLQPEHIREAWRLYQIENDSIPNSQWRHQGERDGLMFR</sequence>
<dbReference type="GO" id="GO:0046982">
    <property type="term" value="F:protein heterodimerization activity"/>
    <property type="evidence" value="ECO:0007669"/>
    <property type="project" value="InterPro"/>
</dbReference>
<dbReference type="AlphaFoldDB" id="A0A0H5CB29"/>
<name>A0A0H5CB29_CYBJN</name>
<comment type="subcellular location">
    <subcellularLocation>
        <location evidence="1">Nucleus</location>
    </subcellularLocation>
</comment>
<dbReference type="SUPFAM" id="SSF47113">
    <property type="entry name" value="Histone-fold"/>
    <property type="match status" value="1"/>
</dbReference>
<evidence type="ECO:0000256" key="3">
    <source>
        <dbReference type="ARBA" id="ARBA00023015"/>
    </source>
</evidence>